<dbReference type="SMART" id="SM00225">
    <property type="entry name" value="BTB"/>
    <property type="match status" value="1"/>
</dbReference>
<accession>A0A8H4ES54</accession>
<feature type="domain" description="BTB" evidence="2">
    <location>
        <begin position="23"/>
        <end position="96"/>
    </location>
</feature>
<protein>
    <submittedName>
        <fullName evidence="4">Serine-enriched protein</fullName>
    </submittedName>
</protein>
<proteinExistence type="predicted"/>
<dbReference type="InterPro" id="IPR051481">
    <property type="entry name" value="BTB-POZ/Galectin-3-binding"/>
</dbReference>
<dbReference type="Gene3D" id="3.30.710.10">
    <property type="entry name" value="Potassium Channel Kv1.1, Chain A"/>
    <property type="match status" value="1"/>
</dbReference>
<organism evidence="4 5">
    <name type="scientific">Gigaspora margarita</name>
    <dbReference type="NCBI Taxonomy" id="4874"/>
    <lineage>
        <taxon>Eukaryota</taxon>
        <taxon>Fungi</taxon>
        <taxon>Fungi incertae sedis</taxon>
        <taxon>Mucoromycota</taxon>
        <taxon>Glomeromycotina</taxon>
        <taxon>Glomeromycetes</taxon>
        <taxon>Diversisporales</taxon>
        <taxon>Gigasporaceae</taxon>
        <taxon>Gigaspora</taxon>
    </lineage>
</organism>
<keyword evidence="1" id="KW-0472">Membrane</keyword>
<dbReference type="PANTHER" id="PTHR24410:SF23">
    <property type="entry name" value="BTB DOMAIN-CONTAINING PROTEIN-RELATED"/>
    <property type="match status" value="1"/>
</dbReference>
<dbReference type="InterPro" id="IPR000210">
    <property type="entry name" value="BTB/POZ_dom"/>
</dbReference>
<comment type="caution">
    <text evidence="4">The sequence shown here is derived from an EMBL/GenBank/DDBJ whole genome shotgun (WGS) entry which is preliminary data.</text>
</comment>
<dbReference type="CDD" id="cd18186">
    <property type="entry name" value="BTB_POZ_ZBTB_KLHL-like"/>
    <property type="match status" value="1"/>
</dbReference>
<dbReference type="EMBL" id="WTPW01000138">
    <property type="protein sequence ID" value="KAF0543318.1"/>
    <property type="molecule type" value="Genomic_DNA"/>
</dbReference>
<dbReference type="Pfam" id="PF07707">
    <property type="entry name" value="BACK"/>
    <property type="match status" value="1"/>
</dbReference>
<feature type="transmembrane region" description="Helical" evidence="1">
    <location>
        <begin position="509"/>
        <end position="529"/>
    </location>
</feature>
<name>A0A8H4ES54_GIGMA</name>
<dbReference type="AlphaFoldDB" id="A0A8H4ES54"/>
<gene>
    <name evidence="4" type="ORF">F8M41_004100</name>
</gene>
<evidence type="ECO:0000259" key="3">
    <source>
        <dbReference type="PROSITE" id="PS51886"/>
    </source>
</evidence>
<feature type="transmembrane region" description="Helical" evidence="1">
    <location>
        <begin position="483"/>
        <end position="502"/>
    </location>
</feature>
<keyword evidence="5" id="KW-1185">Reference proteome</keyword>
<evidence type="ECO:0000259" key="2">
    <source>
        <dbReference type="PROSITE" id="PS50097"/>
    </source>
</evidence>
<dbReference type="Proteomes" id="UP000439903">
    <property type="component" value="Unassembled WGS sequence"/>
</dbReference>
<sequence length="574" mass="66889">MCDELNQSFIIDFSNLLENSQDFDTQIKVGEEPNIKEFKAHSIILSARSIYFKTALSSQWVMRENGIIIFEKPNISPSVFEILINYICIGKFFNNDVVSLLDIFIAADEIQLSEIKQTAEKHLLETESSWKFPKDFITICKNDIFTDLYQIALEIVCRNPKVIFESEDFLKVDKNVLIRLLKSDCLRLEEFEIWEYLIKWGIENTESILDDDLTKWTQTNFIDLEKVLHNYAALIATWIDKKQGIPYHFKDIPFRFELIYQASRENFSIDKFHESCDDKGPTVTVIKVRNSNEIIGGYNPLYWYENDLLRINRNNIVNNYNNNYKFKKTSRSFIFSLSNGEIPRLSCVSSKNEAIAWCKTRGPCFGFQDLWIEYNSYQRSAIGISKQHSYEIEIIDKARFEIEEYEIYRIIYKKFSFGIIFNRIFIISMLKNRFSFITSKFNFIVSIPAKVPGLIILWSAFIIMSSLATLVFIFIGVNDIVKLFTVSFSAIASIFFGPYLITITKDINYVVFLWLSILSFHSFAIIDFINNSVVIQILTVSSFIAAIILALYVFIACQYLIEHPDIYCSGLRLQ</sequence>
<keyword evidence="1" id="KW-0812">Transmembrane</keyword>
<dbReference type="InterPro" id="IPR006571">
    <property type="entry name" value="TLDc_dom"/>
</dbReference>
<dbReference type="OrthoDB" id="298084at2759"/>
<dbReference type="SUPFAM" id="SSF54695">
    <property type="entry name" value="POZ domain"/>
    <property type="match status" value="1"/>
</dbReference>
<reference evidence="4 5" key="1">
    <citation type="journal article" date="2019" name="Environ. Microbiol.">
        <title>At the nexus of three kingdoms: the genome of the mycorrhizal fungus Gigaspora margarita provides insights into plant, endobacterial and fungal interactions.</title>
        <authorList>
            <person name="Venice F."/>
            <person name="Ghignone S."/>
            <person name="Salvioli di Fossalunga A."/>
            <person name="Amselem J."/>
            <person name="Novero M."/>
            <person name="Xianan X."/>
            <person name="Sedzielewska Toro K."/>
            <person name="Morin E."/>
            <person name="Lipzen A."/>
            <person name="Grigoriev I.V."/>
            <person name="Henrissat B."/>
            <person name="Martin F.M."/>
            <person name="Bonfante P."/>
        </authorList>
    </citation>
    <scope>NUCLEOTIDE SEQUENCE [LARGE SCALE GENOMIC DNA]</scope>
    <source>
        <strain evidence="4 5">BEG34</strain>
    </source>
</reference>
<feature type="transmembrane region" description="Helical" evidence="1">
    <location>
        <begin position="451"/>
        <end position="477"/>
    </location>
</feature>
<evidence type="ECO:0000313" key="5">
    <source>
        <dbReference type="Proteomes" id="UP000439903"/>
    </source>
</evidence>
<dbReference type="Pfam" id="PF07534">
    <property type="entry name" value="TLD"/>
    <property type="match status" value="1"/>
</dbReference>
<dbReference type="InterPro" id="IPR011333">
    <property type="entry name" value="SKP1/BTB/POZ_sf"/>
</dbReference>
<dbReference type="PROSITE" id="PS50097">
    <property type="entry name" value="BTB"/>
    <property type="match status" value="1"/>
</dbReference>
<dbReference type="Pfam" id="PF00651">
    <property type="entry name" value="BTB"/>
    <property type="match status" value="1"/>
</dbReference>
<dbReference type="PROSITE" id="PS51886">
    <property type="entry name" value="TLDC"/>
    <property type="match status" value="1"/>
</dbReference>
<feature type="transmembrane region" description="Helical" evidence="1">
    <location>
        <begin position="411"/>
        <end position="430"/>
    </location>
</feature>
<keyword evidence="1" id="KW-1133">Transmembrane helix</keyword>
<feature type="transmembrane region" description="Helical" evidence="1">
    <location>
        <begin position="535"/>
        <end position="555"/>
    </location>
</feature>
<evidence type="ECO:0000256" key="1">
    <source>
        <dbReference type="SAM" id="Phobius"/>
    </source>
</evidence>
<feature type="domain" description="TLDc" evidence="3">
    <location>
        <begin position="226"/>
        <end position="411"/>
    </location>
</feature>
<dbReference type="PANTHER" id="PTHR24410">
    <property type="entry name" value="HL07962P-RELATED"/>
    <property type="match status" value="1"/>
</dbReference>
<evidence type="ECO:0000313" key="4">
    <source>
        <dbReference type="EMBL" id="KAF0543318.1"/>
    </source>
</evidence>
<dbReference type="InterPro" id="IPR011705">
    <property type="entry name" value="BACK"/>
</dbReference>